<organism evidence="3 4">
    <name type="scientific">Cucumis sativus</name>
    <name type="common">Cucumber</name>
    <dbReference type="NCBI Taxonomy" id="3659"/>
    <lineage>
        <taxon>Eukaryota</taxon>
        <taxon>Viridiplantae</taxon>
        <taxon>Streptophyta</taxon>
        <taxon>Embryophyta</taxon>
        <taxon>Tracheophyta</taxon>
        <taxon>Spermatophyta</taxon>
        <taxon>Magnoliopsida</taxon>
        <taxon>eudicotyledons</taxon>
        <taxon>Gunneridae</taxon>
        <taxon>Pentapetalae</taxon>
        <taxon>rosids</taxon>
        <taxon>fabids</taxon>
        <taxon>Cucurbitales</taxon>
        <taxon>Cucurbitaceae</taxon>
        <taxon>Benincaseae</taxon>
        <taxon>Cucumis</taxon>
    </lineage>
</organism>
<evidence type="ECO:0000313" key="3">
    <source>
        <dbReference type="EMBL" id="KGN44828.1"/>
    </source>
</evidence>
<dbReference type="EMBL" id="CM002928">
    <property type="protein sequence ID" value="KGN44828.1"/>
    <property type="molecule type" value="Genomic_DNA"/>
</dbReference>
<reference evidence="3 4" key="2">
    <citation type="journal article" date="2009" name="PLoS ONE">
        <title>An integrated genetic and cytogenetic map of the cucumber genome.</title>
        <authorList>
            <person name="Ren Y."/>
            <person name="Zhang Z."/>
            <person name="Liu J."/>
            <person name="Staub J.E."/>
            <person name="Han Y."/>
            <person name="Cheng Z."/>
            <person name="Li X."/>
            <person name="Lu J."/>
            <person name="Miao H."/>
            <person name="Kang H."/>
            <person name="Xie B."/>
            <person name="Gu X."/>
            <person name="Wang X."/>
            <person name="Du Y."/>
            <person name="Jin W."/>
            <person name="Huang S."/>
        </authorList>
    </citation>
    <scope>NUCLEOTIDE SEQUENCE [LARGE SCALE GENOMIC DNA]</scope>
    <source>
        <strain evidence="4">cv. 9930</strain>
    </source>
</reference>
<dbReference type="Pfam" id="PF02567">
    <property type="entry name" value="PhzC-PhzF"/>
    <property type="match status" value="1"/>
</dbReference>
<evidence type="ECO:0000313" key="4">
    <source>
        <dbReference type="Proteomes" id="UP000029981"/>
    </source>
</evidence>
<dbReference type="Gramene" id="KGN44828">
    <property type="protein sequence ID" value="KGN44828"/>
    <property type="gene ID" value="Csa_7G390070"/>
</dbReference>
<name>A0A0A0K5Q5_CUCSA</name>
<accession>A0A0A0K5Q5</accession>
<keyword evidence="2" id="KW-0413">Isomerase</keyword>
<dbReference type="OMA" id="RINNHAD"/>
<reference evidence="3 4" key="1">
    <citation type="journal article" date="2009" name="Nat. Genet.">
        <title>The genome of the cucumber, Cucumis sativus L.</title>
        <authorList>
            <person name="Huang S."/>
            <person name="Li R."/>
            <person name="Zhang Z."/>
            <person name="Li L."/>
            <person name="Gu X."/>
            <person name="Fan W."/>
            <person name="Lucas W.J."/>
            <person name="Wang X."/>
            <person name="Xie B."/>
            <person name="Ni P."/>
            <person name="Ren Y."/>
            <person name="Zhu H."/>
            <person name="Li J."/>
            <person name="Lin K."/>
            <person name="Jin W."/>
            <person name="Fei Z."/>
            <person name="Li G."/>
            <person name="Staub J."/>
            <person name="Kilian A."/>
            <person name="van der Vossen E.A."/>
            <person name="Wu Y."/>
            <person name="Guo J."/>
            <person name="He J."/>
            <person name="Jia Z."/>
            <person name="Ren Y."/>
            <person name="Tian G."/>
            <person name="Lu Y."/>
            <person name="Ruan J."/>
            <person name="Qian W."/>
            <person name="Wang M."/>
            <person name="Huang Q."/>
            <person name="Li B."/>
            <person name="Xuan Z."/>
            <person name="Cao J."/>
            <person name="Asan"/>
            <person name="Wu Z."/>
            <person name="Zhang J."/>
            <person name="Cai Q."/>
            <person name="Bai Y."/>
            <person name="Zhao B."/>
            <person name="Han Y."/>
            <person name="Li Y."/>
            <person name="Li X."/>
            <person name="Wang S."/>
            <person name="Shi Q."/>
            <person name="Liu S."/>
            <person name="Cho W.K."/>
            <person name="Kim J.Y."/>
            <person name="Xu Y."/>
            <person name="Heller-Uszynska K."/>
            <person name="Miao H."/>
            <person name="Cheng Z."/>
            <person name="Zhang S."/>
            <person name="Wu J."/>
            <person name="Yang Y."/>
            <person name="Kang H."/>
            <person name="Li M."/>
            <person name="Liang H."/>
            <person name="Ren X."/>
            <person name="Shi Z."/>
            <person name="Wen M."/>
            <person name="Jian M."/>
            <person name="Yang H."/>
            <person name="Zhang G."/>
            <person name="Yang Z."/>
            <person name="Chen R."/>
            <person name="Liu S."/>
            <person name="Li J."/>
            <person name="Ma L."/>
            <person name="Liu H."/>
            <person name="Zhou Y."/>
            <person name="Zhao J."/>
            <person name="Fang X."/>
            <person name="Li G."/>
            <person name="Fang L."/>
            <person name="Li Y."/>
            <person name="Liu D."/>
            <person name="Zheng H."/>
            <person name="Zhang Y."/>
            <person name="Qin N."/>
            <person name="Li Z."/>
            <person name="Yang G."/>
            <person name="Yang S."/>
            <person name="Bolund L."/>
            <person name="Kristiansen K."/>
            <person name="Zheng H."/>
            <person name="Li S."/>
            <person name="Zhang X."/>
            <person name="Yang H."/>
            <person name="Wang J."/>
            <person name="Sun R."/>
            <person name="Zhang B."/>
            <person name="Jiang S."/>
            <person name="Wang J."/>
            <person name="Du Y."/>
            <person name="Li S."/>
        </authorList>
    </citation>
    <scope>NUCLEOTIDE SEQUENCE [LARGE SCALE GENOMIC DNA]</scope>
    <source>
        <strain evidence="4">cv. 9930</strain>
    </source>
</reference>
<sequence length="310" mass="34085">MAKKSVKYFVVDAFTDSAFKGNPAAVCLLEEERDDKWLADLAAELNICQTCYLIPVNEEEKEEIDDSINPPKFRLRWFNPVDEVKQLCGHATLAAAHILFSTGLVNSNIIEFSTLSGILTAKKVPDVKLLEVSSNALLNSGESQDSYFIEMDFPAIPTVELNSAVDVSLISKALNGASIVDIKTCNMKPNRLLVVLPSEKDVVDFQPNYDEIRKCPGSGLIISGLAPAESKFDFYTRHFAPKVGIDEDPVCGSAHCALAVYWANKLGKSDFVAFMASPRSGILHIHLDDEKQRVMLRGKAITTVEGFVLV</sequence>
<dbReference type="PIRSF" id="PIRSF016184">
    <property type="entry name" value="PhzC_PhzF"/>
    <property type="match status" value="1"/>
</dbReference>
<dbReference type="InterPro" id="IPR003719">
    <property type="entry name" value="Phenazine_PhzF-like"/>
</dbReference>
<protein>
    <submittedName>
        <fullName evidence="3">Uncharacterized protein</fullName>
    </submittedName>
</protein>
<keyword evidence="4" id="KW-1185">Reference proteome</keyword>
<dbReference type="AlphaFoldDB" id="A0A0A0K5Q5"/>
<dbReference type="eggNOG" id="KOG3033">
    <property type="taxonomic scope" value="Eukaryota"/>
</dbReference>
<dbReference type="Proteomes" id="UP000029981">
    <property type="component" value="Chromosome 7"/>
</dbReference>
<dbReference type="OrthoDB" id="75169at2759"/>
<reference evidence="3 4" key="3">
    <citation type="journal article" date="2010" name="BMC Genomics">
        <title>Transcriptome sequencing and comparative analysis of cucumber flowers with different sex types.</title>
        <authorList>
            <person name="Guo S."/>
            <person name="Zheng Y."/>
            <person name="Joung J.G."/>
            <person name="Liu S."/>
            <person name="Zhang Z."/>
            <person name="Crasta O.R."/>
            <person name="Sobral B.W."/>
            <person name="Xu Y."/>
            <person name="Huang S."/>
            <person name="Fei Z."/>
        </authorList>
    </citation>
    <scope>NUCLEOTIDE SEQUENCE [LARGE SCALE GENOMIC DNA]</scope>
    <source>
        <strain evidence="4">cv. 9930</strain>
    </source>
</reference>
<reference evidence="3 4" key="4">
    <citation type="journal article" date="2011" name="BMC Genomics">
        <title>RNA-Seq improves annotation of protein-coding genes in the cucumber genome.</title>
        <authorList>
            <person name="Li Z."/>
            <person name="Zhang Z."/>
            <person name="Yan P."/>
            <person name="Huang S."/>
            <person name="Fei Z."/>
            <person name="Lin K."/>
        </authorList>
    </citation>
    <scope>NUCLEOTIDE SEQUENCE [LARGE SCALE GENOMIC DNA]</scope>
    <source>
        <strain evidence="4">cv. 9930</strain>
    </source>
</reference>
<dbReference type="GO" id="GO:0005737">
    <property type="term" value="C:cytoplasm"/>
    <property type="evidence" value="ECO:0000318"/>
    <property type="project" value="GO_Central"/>
</dbReference>
<evidence type="ECO:0000256" key="1">
    <source>
        <dbReference type="ARBA" id="ARBA00008270"/>
    </source>
</evidence>
<dbReference type="SUPFAM" id="SSF54506">
    <property type="entry name" value="Diaminopimelate epimerase-like"/>
    <property type="match status" value="1"/>
</dbReference>
<dbReference type="NCBIfam" id="TIGR00654">
    <property type="entry name" value="PhzF_family"/>
    <property type="match status" value="1"/>
</dbReference>
<evidence type="ECO:0000256" key="2">
    <source>
        <dbReference type="ARBA" id="ARBA00023235"/>
    </source>
</evidence>
<dbReference type="PANTHER" id="PTHR13774">
    <property type="entry name" value="PHENAZINE BIOSYNTHESIS PROTEIN"/>
    <property type="match status" value="1"/>
</dbReference>
<gene>
    <name evidence="3" type="ORF">Csa_7G390070</name>
</gene>
<dbReference type="Gene3D" id="3.10.310.10">
    <property type="entry name" value="Diaminopimelate Epimerase, Chain A, domain 1"/>
    <property type="match status" value="2"/>
</dbReference>
<comment type="similarity">
    <text evidence="1">Belongs to the PhzF family.</text>
</comment>
<dbReference type="STRING" id="3659.A0A0A0K5Q5"/>
<proteinExistence type="inferred from homology"/>
<dbReference type="KEGG" id="csv:101222742"/>
<dbReference type="GO" id="GO:0016853">
    <property type="term" value="F:isomerase activity"/>
    <property type="evidence" value="ECO:0000318"/>
    <property type="project" value="GO_Central"/>
</dbReference>
<dbReference type="PANTHER" id="PTHR13774:SF17">
    <property type="entry name" value="PHENAZINE BIOSYNTHESIS-LIKE DOMAIN-CONTAINING PROTEIN"/>
    <property type="match status" value="1"/>
</dbReference>